<evidence type="ECO:0000256" key="3">
    <source>
        <dbReference type="SAM" id="MobiDB-lite"/>
    </source>
</evidence>
<dbReference type="EMBL" id="LVYI01000014">
    <property type="protein sequence ID" value="OAP54275.1"/>
    <property type="molecule type" value="Genomic_DNA"/>
</dbReference>
<evidence type="ECO:0000256" key="2">
    <source>
        <dbReference type="ARBA" id="ARBA00023242"/>
    </source>
</evidence>
<dbReference type="GO" id="GO:0005634">
    <property type="term" value="C:nucleus"/>
    <property type="evidence" value="ECO:0007669"/>
    <property type="project" value="UniProtKB-SubCell"/>
</dbReference>
<dbReference type="GeneID" id="30015544"/>
<evidence type="ECO:0000313" key="5">
    <source>
        <dbReference type="Proteomes" id="UP000078343"/>
    </source>
</evidence>
<evidence type="ECO:0000256" key="1">
    <source>
        <dbReference type="ARBA" id="ARBA00004123"/>
    </source>
</evidence>
<feature type="compositionally biased region" description="Low complexity" evidence="3">
    <location>
        <begin position="312"/>
        <end position="325"/>
    </location>
</feature>
<dbReference type="GO" id="GO:0000976">
    <property type="term" value="F:transcription cis-regulatory region binding"/>
    <property type="evidence" value="ECO:0007669"/>
    <property type="project" value="TreeGrafter"/>
</dbReference>
<dbReference type="PANTHER" id="PTHR37534:SF7">
    <property type="entry name" value="TRANSCRIPTIONAL ACTIVATOR PROTEIN UGA3"/>
    <property type="match status" value="1"/>
</dbReference>
<dbReference type="Pfam" id="PF11927">
    <property type="entry name" value="HODM_asu-like"/>
    <property type="match status" value="1"/>
</dbReference>
<dbReference type="Proteomes" id="UP000078343">
    <property type="component" value="Unassembled WGS sequence"/>
</dbReference>
<keyword evidence="2" id="KW-0539">Nucleus</keyword>
<dbReference type="GO" id="GO:0045944">
    <property type="term" value="P:positive regulation of transcription by RNA polymerase II"/>
    <property type="evidence" value="ECO:0007669"/>
    <property type="project" value="TreeGrafter"/>
</dbReference>
<name>A0A178Z5C4_9EURO</name>
<dbReference type="PANTHER" id="PTHR37534">
    <property type="entry name" value="TRANSCRIPTIONAL ACTIVATOR PROTEIN UGA3"/>
    <property type="match status" value="1"/>
</dbReference>
<evidence type="ECO:0008006" key="6">
    <source>
        <dbReference type="Google" id="ProtNLM"/>
    </source>
</evidence>
<dbReference type="AlphaFoldDB" id="A0A178Z5C4"/>
<protein>
    <recommendedName>
        <fullName evidence="6">Transcription factor domain-containing protein</fullName>
    </recommendedName>
</protein>
<organism evidence="4 5">
    <name type="scientific">Fonsecaea erecta</name>
    <dbReference type="NCBI Taxonomy" id="1367422"/>
    <lineage>
        <taxon>Eukaryota</taxon>
        <taxon>Fungi</taxon>
        <taxon>Dikarya</taxon>
        <taxon>Ascomycota</taxon>
        <taxon>Pezizomycotina</taxon>
        <taxon>Eurotiomycetes</taxon>
        <taxon>Chaetothyriomycetidae</taxon>
        <taxon>Chaetothyriales</taxon>
        <taxon>Herpotrichiellaceae</taxon>
        <taxon>Fonsecaea</taxon>
    </lineage>
</organism>
<dbReference type="OrthoDB" id="5043642at2759"/>
<accession>A0A178Z5C4</accession>
<comment type="caution">
    <text evidence="4">The sequence shown here is derived from an EMBL/GenBank/DDBJ whole genome shotgun (WGS) entry which is preliminary data.</text>
</comment>
<dbReference type="InterPro" id="IPR021848">
    <property type="entry name" value="HODM_asu-like"/>
</dbReference>
<dbReference type="Pfam" id="PF11951">
    <property type="entry name" value="Fungal_trans_2"/>
    <property type="match status" value="1"/>
</dbReference>
<dbReference type="STRING" id="1367422.A0A178Z5C4"/>
<dbReference type="RefSeq" id="XP_018687642.1">
    <property type="nucleotide sequence ID" value="XM_018842882.1"/>
</dbReference>
<sequence length="829" mass="94796">MGIRKLNVDDWIIYDNLFLDEHRRKFERLQDPEVRPVIFQCQDGTYEASKEALAIIVQYITTRYPDMFQVDGDYLQIPSLGESYRIREPFDRHPLEIAGLIVYEDVYVLQKGPDDIYYLKACFLSFPPGWHLRDRIGYPLFKMHQAVPHWKEKLQKPMERFFLKLKEGGGVQRNNQFIQTTPAIYHPAPLDDYPVCTSIDQVHIRIELQSLMRMPETQALLFTIHPWVLPVKELAHEPGNLEKLWSHARSFPDSFSRYKLRHLWGGVLDEFARQTLGKEVPDPELEAEADAFTLRQPSRETDEDDSDVFDATWTSLPTSTRTRSPVKASPPTDKTLQISPVERDDSVNSALVSRSENRSLALQVHGPIIGRRASISKSTTSLHLSLLADSGRSKTDTAGELPASLTKPLPPMPSPPVPYLIQGIETALEHELFHHYINFVPQAFSWATIRSAPFLSILIPLVLRDRGLLYTLLSIAATHLLNLGHAQMSETRQRAIKSTRWQLRGKALKCHAEKMAAVSVPAFSNDSVQVKLDAALASTLLLLQLDCLDSGKDGHWRLHLFAASELARQRVKEGWSDKDADGAPTNSRDETAVRFFLHLYRYYDVLACVTLDERPCPIDPVYSSEDIGSYSPLPQTYHSLLSILTQIVELRRRTQPELSLGQTTSTTNRNLADVNMEEFMKSLELCTRIQNWTIRSDSQEDLILGEVYRRACFIFLYLTTYPSGVADAKVQCALEEGLAHLELLASHEMALKCATFPLFIFGIAALQPDQQDMISKVLDLRFHQSGIGNVAEVLVFLKEWWIREYDESNRSFWLWEDEIRTRQMYLFLV</sequence>
<evidence type="ECO:0000313" key="4">
    <source>
        <dbReference type="EMBL" id="OAP54275.1"/>
    </source>
</evidence>
<keyword evidence="5" id="KW-1185">Reference proteome</keyword>
<gene>
    <name evidence="4" type="ORF">AYL99_11376</name>
</gene>
<proteinExistence type="predicted"/>
<dbReference type="GO" id="GO:0003700">
    <property type="term" value="F:DNA-binding transcription factor activity"/>
    <property type="evidence" value="ECO:0007669"/>
    <property type="project" value="TreeGrafter"/>
</dbReference>
<feature type="region of interest" description="Disordered" evidence="3">
    <location>
        <begin position="279"/>
        <end position="337"/>
    </location>
</feature>
<reference evidence="4 5" key="1">
    <citation type="submission" date="2016-04" db="EMBL/GenBank/DDBJ databases">
        <title>Draft genome of Fonsecaea erecta CBS 125763.</title>
        <authorList>
            <person name="Weiss V.A."/>
            <person name="Vicente V.A."/>
            <person name="Raittz R.T."/>
            <person name="Moreno L.F."/>
            <person name="De Souza E.M."/>
            <person name="Pedrosa F.O."/>
            <person name="Steffens M.B."/>
            <person name="Faoro H."/>
            <person name="Tadra-Sfeir M.Z."/>
            <person name="Najafzadeh M.J."/>
            <person name="Felipe M.S."/>
            <person name="Teixeira M."/>
            <person name="Sun J."/>
            <person name="Xi L."/>
            <person name="Gomes R."/>
            <person name="De Azevedo C.M."/>
            <person name="Salgado C.G."/>
            <person name="Da Silva M.B."/>
            <person name="Nascimento M.F."/>
            <person name="Queiroz-Telles F."/>
            <person name="Attili D.S."/>
            <person name="Gorbushina A."/>
        </authorList>
    </citation>
    <scope>NUCLEOTIDE SEQUENCE [LARGE SCALE GENOMIC DNA]</scope>
    <source>
        <strain evidence="4 5">CBS 125763</strain>
    </source>
</reference>
<comment type="subcellular location">
    <subcellularLocation>
        <location evidence="1">Nucleus</location>
    </subcellularLocation>
</comment>
<dbReference type="InterPro" id="IPR021858">
    <property type="entry name" value="Fun_TF"/>
</dbReference>